<accession>A0ACC0Z2V2</accession>
<name>A0ACC0Z2V2_9ROSI</name>
<sequence length="578" mass="63889">MGSLVKKNGTGGSETVTTTTTESGTESRKSSSSSGSSCDDSIEEVKKMGSCSPSLLGWPIRKAEVSKKSLVSDEKGNEEKSHFDDLKFKKPGSLISEMDMMKERFAKLLLGEDMSGSGKGVCPALAISNSITNLCATIFGQLWRLEPLPSEKKSMWKREMELLLCVSDHIVELIPSWQTFSDGNKLEVMSCRPRSDIFMNLPALRKLDNMLLPQKQMDQPLFGKQFSGKKRSGGFLCPVYLPGGLSENSRKQLHHTRECTNQILKAAMAINSITLAEMEVPESYLESLPKNGRTCLGELIYRYITSDQFSADCLLDCLDLSSEHVALEIANRVEASIYVWRRRAHSKPQPNPNRSTAKSSWEMVKDFMIDGDKRELLAERSESLLLCLKQRFPSLTQTTLDTSKIHCNKDVGKSILESYSRVLESLAFNIVARIDDLIYVDDLNKNSDKLSSVTTVSVISHKKVTIPFGNVPASGTPYKATFNTPSFSPAPLISPATGERTPFLVNNNKTNRRGFGVKRVLSNYLGVDTKAKVCGNPTEEISSVATNGYEGLVHQKNSSSANQNGTKLCQNQPRYTVS</sequence>
<evidence type="ECO:0000313" key="1">
    <source>
        <dbReference type="EMBL" id="KAJ0044592.1"/>
    </source>
</evidence>
<dbReference type="Proteomes" id="UP001163603">
    <property type="component" value="Chromosome 3"/>
</dbReference>
<keyword evidence="2" id="KW-1185">Reference proteome</keyword>
<reference evidence="2" key="1">
    <citation type="journal article" date="2023" name="G3 (Bethesda)">
        <title>Genome assembly and association tests identify interacting loci associated with vigor, precocity, and sex in interspecific pistachio rootstocks.</title>
        <authorList>
            <person name="Palmer W."/>
            <person name="Jacygrad E."/>
            <person name="Sagayaradj S."/>
            <person name="Cavanaugh K."/>
            <person name="Han R."/>
            <person name="Bertier L."/>
            <person name="Beede B."/>
            <person name="Kafkas S."/>
            <person name="Golino D."/>
            <person name="Preece J."/>
            <person name="Michelmore R."/>
        </authorList>
    </citation>
    <scope>NUCLEOTIDE SEQUENCE [LARGE SCALE GENOMIC DNA]</scope>
</reference>
<gene>
    <name evidence="1" type="ORF">Pint_06393</name>
</gene>
<protein>
    <submittedName>
        <fullName evidence="1">Uncharacterized protein</fullName>
    </submittedName>
</protein>
<comment type="caution">
    <text evidence="1">The sequence shown here is derived from an EMBL/GenBank/DDBJ whole genome shotgun (WGS) entry which is preliminary data.</text>
</comment>
<evidence type="ECO:0000313" key="2">
    <source>
        <dbReference type="Proteomes" id="UP001163603"/>
    </source>
</evidence>
<proteinExistence type="predicted"/>
<dbReference type="EMBL" id="CM047738">
    <property type="protein sequence ID" value="KAJ0044592.1"/>
    <property type="molecule type" value="Genomic_DNA"/>
</dbReference>
<organism evidence="1 2">
    <name type="scientific">Pistacia integerrima</name>
    <dbReference type="NCBI Taxonomy" id="434235"/>
    <lineage>
        <taxon>Eukaryota</taxon>
        <taxon>Viridiplantae</taxon>
        <taxon>Streptophyta</taxon>
        <taxon>Embryophyta</taxon>
        <taxon>Tracheophyta</taxon>
        <taxon>Spermatophyta</taxon>
        <taxon>Magnoliopsida</taxon>
        <taxon>eudicotyledons</taxon>
        <taxon>Gunneridae</taxon>
        <taxon>Pentapetalae</taxon>
        <taxon>rosids</taxon>
        <taxon>malvids</taxon>
        <taxon>Sapindales</taxon>
        <taxon>Anacardiaceae</taxon>
        <taxon>Pistacia</taxon>
    </lineage>
</organism>